<dbReference type="EMBL" id="CYSC01000041">
    <property type="protein sequence ID" value="CUH73516.1"/>
    <property type="molecule type" value="Genomic_DNA"/>
</dbReference>
<evidence type="ECO:0000313" key="5">
    <source>
        <dbReference type="Proteomes" id="UP000051887"/>
    </source>
</evidence>
<reference evidence="2 4" key="2">
    <citation type="submission" date="2015-09" db="EMBL/GenBank/DDBJ databases">
        <authorList>
            <person name="Rodrigo-Torres L."/>
            <person name="Arahal D.R."/>
        </authorList>
    </citation>
    <scope>NUCLEOTIDE SEQUENCE [LARGE SCALE GENOMIC DNA]</scope>
    <source>
        <strain evidence="2 4">CECT 5118</strain>
    </source>
</reference>
<dbReference type="Proteomes" id="UP000051086">
    <property type="component" value="Unassembled WGS sequence"/>
</dbReference>
<sequence length="101" mass="11041">MAKLHDFGAKARSKNAGPFWVTIDVFCNSATAFEALCPRIQNTVVADLFKVDPSSLKRFEIAALNVIKISVPRPTVQGSRFDRDMHGAQAAVLLNELDLPA</sequence>
<feature type="domain" description="DUF4387" evidence="1">
    <location>
        <begin position="5"/>
        <end position="95"/>
    </location>
</feature>
<evidence type="ECO:0000313" key="3">
    <source>
        <dbReference type="EMBL" id="CUH73516.1"/>
    </source>
</evidence>
<dbReference type="InterPro" id="IPR025496">
    <property type="entry name" value="DUF4387"/>
</dbReference>
<organism evidence="3 5">
    <name type="scientific">Thalassovita autumnalis</name>
    <dbReference type="NCBI Taxonomy" id="2072972"/>
    <lineage>
        <taxon>Bacteria</taxon>
        <taxon>Pseudomonadati</taxon>
        <taxon>Pseudomonadota</taxon>
        <taxon>Alphaproteobacteria</taxon>
        <taxon>Rhodobacterales</taxon>
        <taxon>Roseobacteraceae</taxon>
        <taxon>Thalassovita</taxon>
    </lineage>
</organism>
<dbReference type="OrthoDB" id="9796125at2"/>
<evidence type="ECO:0000259" key="1">
    <source>
        <dbReference type="Pfam" id="PF14330"/>
    </source>
</evidence>
<dbReference type="Pfam" id="PF14330">
    <property type="entry name" value="DUF4387"/>
    <property type="match status" value="1"/>
</dbReference>
<protein>
    <recommendedName>
        <fullName evidence="1">DUF4387 domain-containing protein</fullName>
    </recommendedName>
</protein>
<name>A0A0P1F4N4_9RHOB</name>
<dbReference type="AlphaFoldDB" id="A0A0P1F4N4"/>
<keyword evidence="4" id="KW-1185">Reference proteome</keyword>
<proteinExistence type="predicted"/>
<evidence type="ECO:0000313" key="2">
    <source>
        <dbReference type="EMBL" id="CUH62750.1"/>
    </source>
</evidence>
<dbReference type="RefSeq" id="WP_058244670.1">
    <property type="nucleotide sequence ID" value="NZ_CYSB01000004.1"/>
</dbReference>
<evidence type="ECO:0000313" key="4">
    <source>
        <dbReference type="Proteomes" id="UP000051086"/>
    </source>
</evidence>
<gene>
    <name evidence="2" type="ORF">TL5118_00164</name>
    <name evidence="3" type="ORF">TL5120_03326</name>
</gene>
<dbReference type="Proteomes" id="UP000051887">
    <property type="component" value="Unassembled WGS sequence"/>
</dbReference>
<accession>A0A0P1F4N4</accession>
<reference evidence="3 5" key="1">
    <citation type="submission" date="2015-09" db="EMBL/GenBank/DDBJ databases">
        <authorList>
            <consortium name="Swine Surveillance"/>
        </authorList>
    </citation>
    <scope>NUCLEOTIDE SEQUENCE [LARGE SCALE GENOMIC DNA]</scope>
    <source>
        <strain evidence="3 5">5120</strain>
    </source>
</reference>
<dbReference type="EMBL" id="CYSB01000004">
    <property type="protein sequence ID" value="CUH62750.1"/>
    <property type="molecule type" value="Genomic_DNA"/>
</dbReference>